<dbReference type="Gene3D" id="3.40.50.800">
    <property type="entry name" value="Anticodon-binding domain"/>
    <property type="match status" value="1"/>
</dbReference>
<dbReference type="InterPro" id="IPR006195">
    <property type="entry name" value="aa-tRNA-synth_II"/>
</dbReference>
<keyword evidence="15" id="KW-1185">Reference proteome</keyword>
<dbReference type="FunFam" id="3.30.930.10:FF:000005">
    <property type="entry name" value="Histidine--tRNA ligase"/>
    <property type="match status" value="1"/>
</dbReference>
<keyword evidence="6 11" id="KW-0547">Nucleotide-binding</keyword>
<feature type="binding site" evidence="12">
    <location>
        <position position="130"/>
    </location>
    <ligand>
        <name>L-histidine</name>
        <dbReference type="ChEBI" id="CHEBI:57595"/>
    </ligand>
</feature>
<sequence length="420" mass="47630">MKIQGPKGTKDVLPSESYKWQYIEGKIRELCSINGYKEVRTPVFEHTELFQRGVGETTDVVQKEMYTFLDKGGRSITLKPEGTAPVVRTYIENSVYNDIQPTKMYYITPCYRYERPQAGRLREFHQFGIEVFGTQDPYIDAEVISIGMTLFESLGVKALELRINSVGCPKCRKEYNAKLKAFLKPKLDKLCKYCQERYETNPLRILDCKEEKCKENLTDVPFMLDNLCDDCKNHFDGLKKGLEIIGLNYIVDPRIVRGLDYYTKTAFEIVSKDIGSQGTVCGGGRYDGLIEQCGGPSTPGVGFGLGLERLLLTMENQGITIPDTEKMELYIAAIGEKANDKAMDLLFKLRKSGIRAEKDYLNRSIKAQMKYANKINAKYVIVIGDEEIEKGIVNIKDMETGNVIDASLNNIADIIIKIRR</sequence>
<gene>
    <name evidence="11" type="primary">hisS</name>
    <name evidence="14" type="ORF">SAMN02745176_02868</name>
</gene>
<dbReference type="PIRSF" id="PIRSF001549">
    <property type="entry name" value="His-tRNA_synth"/>
    <property type="match status" value="1"/>
</dbReference>
<feature type="domain" description="Aminoacyl-transfer RNA synthetases class-II family profile" evidence="13">
    <location>
        <begin position="23"/>
        <end position="322"/>
    </location>
</feature>
<dbReference type="InterPro" id="IPR045864">
    <property type="entry name" value="aa-tRNA-synth_II/BPL/LPL"/>
</dbReference>
<evidence type="ECO:0000256" key="3">
    <source>
        <dbReference type="ARBA" id="ARBA00011738"/>
    </source>
</evidence>
<evidence type="ECO:0000313" key="15">
    <source>
        <dbReference type="Proteomes" id="UP000184442"/>
    </source>
</evidence>
<dbReference type="CDD" id="cd00773">
    <property type="entry name" value="HisRS-like_core"/>
    <property type="match status" value="1"/>
</dbReference>
<feature type="binding site" evidence="12">
    <location>
        <begin position="81"/>
        <end position="83"/>
    </location>
    <ligand>
        <name>L-histidine</name>
        <dbReference type="ChEBI" id="CHEBI:57595"/>
    </ligand>
</feature>
<keyword evidence="7 11" id="KW-0067">ATP-binding</keyword>
<evidence type="ECO:0000256" key="11">
    <source>
        <dbReference type="HAMAP-Rule" id="MF_00127"/>
    </source>
</evidence>
<evidence type="ECO:0000256" key="7">
    <source>
        <dbReference type="ARBA" id="ARBA00022840"/>
    </source>
</evidence>
<dbReference type="Proteomes" id="UP000184442">
    <property type="component" value="Unassembled WGS sequence"/>
</dbReference>
<evidence type="ECO:0000256" key="9">
    <source>
        <dbReference type="ARBA" id="ARBA00023146"/>
    </source>
</evidence>
<keyword evidence="5 11" id="KW-0436">Ligase</keyword>
<evidence type="ECO:0000256" key="10">
    <source>
        <dbReference type="ARBA" id="ARBA00047639"/>
    </source>
</evidence>
<evidence type="ECO:0000256" key="1">
    <source>
        <dbReference type="ARBA" id="ARBA00004496"/>
    </source>
</evidence>
<keyword evidence="4 11" id="KW-0963">Cytoplasm</keyword>
<proteinExistence type="inferred from homology"/>
<dbReference type="STRING" id="1122184.SAMN02745176_02868"/>
<feature type="binding site" evidence="12">
    <location>
        <position position="257"/>
    </location>
    <ligand>
        <name>L-histidine</name>
        <dbReference type="ChEBI" id="CHEBI:57595"/>
    </ligand>
</feature>
<protein>
    <recommendedName>
        <fullName evidence="11">Histidine--tRNA ligase</fullName>
        <ecNumber evidence="11">6.1.1.21</ecNumber>
    </recommendedName>
    <alternativeName>
        <fullName evidence="11">Histidyl-tRNA synthetase</fullName>
        <shortName evidence="11">HisRS</shortName>
    </alternativeName>
</protein>
<keyword evidence="8 11" id="KW-0648">Protein biosynthesis</keyword>
<evidence type="ECO:0000256" key="2">
    <source>
        <dbReference type="ARBA" id="ARBA00008226"/>
    </source>
</evidence>
<feature type="binding site" evidence="12">
    <location>
        <begin position="261"/>
        <end position="262"/>
    </location>
    <ligand>
        <name>L-histidine</name>
        <dbReference type="ChEBI" id="CHEBI:57595"/>
    </ligand>
</feature>
<dbReference type="CDD" id="cd00859">
    <property type="entry name" value="HisRS_anticodon"/>
    <property type="match status" value="1"/>
</dbReference>
<comment type="subunit">
    <text evidence="3 11">Homodimer.</text>
</comment>
<dbReference type="OrthoDB" id="9800814at2"/>
<dbReference type="InterPro" id="IPR004154">
    <property type="entry name" value="Anticodon-bd"/>
</dbReference>
<dbReference type="InterPro" id="IPR004516">
    <property type="entry name" value="HisRS/HisZ"/>
</dbReference>
<dbReference type="EC" id="6.1.1.21" evidence="11"/>
<name>A0A1M6HNR1_9FIRM</name>
<comment type="catalytic activity">
    <reaction evidence="10 11">
        <text>tRNA(His) + L-histidine + ATP = L-histidyl-tRNA(His) + AMP + diphosphate + H(+)</text>
        <dbReference type="Rhea" id="RHEA:17313"/>
        <dbReference type="Rhea" id="RHEA-COMP:9665"/>
        <dbReference type="Rhea" id="RHEA-COMP:9689"/>
        <dbReference type="ChEBI" id="CHEBI:15378"/>
        <dbReference type="ChEBI" id="CHEBI:30616"/>
        <dbReference type="ChEBI" id="CHEBI:33019"/>
        <dbReference type="ChEBI" id="CHEBI:57595"/>
        <dbReference type="ChEBI" id="CHEBI:78442"/>
        <dbReference type="ChEBI" id="CHEBI:78527"/>
        <dbReference type="ChEBI" id="CHEBI:456215"/>
        <dbReference type="EC" id="6.1.1.21"/>
    </reaction>
</comment>
<dbReference type="AlphaFoldDB" id="A0A1M6HNR1"/>
<dbReference type="PROSITE" id="PS50862">
    <property type="entry name" value="AA_TRNA_LIGASE_II"/>
    <property type="match status" value="1"/>
</dbReference>
<comment type="similarity">
    <text evidence="2 11">Belongs to the class-II aminoacyl-tRNA synthetase family.</text>
</comment>
<dbReference type="RefSeq" id="WP_073026867.1">
    <property type="nucleotide sequence ID" value="NZ_FQZS01000022.1"/>
</dbReference>
<dbReference type="GO" id="GO:0006427">
    <property type="term" value="P:histidyl-tRNA aminoacylation"/>
    <property type="evidence" value="ECO:0007669"/>
    <property type="project" value="UniProtKB-UniRule"/>
</dbReference>
<dbReference type="InterPro" id="IPR033656">
    <property type="entry name" value="HisRS_anticodon"/>
</dbReference>
<comment type="subcellular location">
    <subcellularLocation>
        <location evidence="1 11">Cytoplasm</location>
    </subcellularLocation>
</comment>
<dbReference type="InterPro" id="IPR036621">
    <property type="entry name" value="Anticodon-bd_dom_sf"/>
</dbReference>
<dbReference type="GO" id="GO:0005524">
    <property type="term" value="F:ATP binding"/>
    <property type="evidence" value="ECO:0007669"/>
    <property type="project" value="UniProtKB-UniRule"/>
</dbReference>
<organism evidence="14 15">
    <name type="scientific">Lutispora thermophila DSM 19022</name>
    <dbReference type="NCBI Taxonomy" id="1122184"/>
    <lineage>
        <taxon>Bacteria</taxon>
        <taxon>Bacillati</taxon>
        <taxon>Bacillota</taxon>
        <taxon>Clostridia</taxon>
        <taxon>Lutisporales</taxon>
        <taxon>Lutisporaceae</taxon>
        <taxon>Lutispora</taxon>
    </lineage>
</organism>
<dbReference type="SUPFAM" id="SSF52954">
    <property type="entry name" value="Class II aaRS ABD-related"/>
    <property type="match status" value="1"/>
</dbReference>
<dbReference type="GO" id="GO:0140096">
    <property type="term" value="F:catalytic activity, acting on a protein"/>
    <property type="evidence" value="ECO:0007669"/>
    <property type="project" value="UniProtKB-ARBA"/>
</dbReference>
<reference evidence="14 15" key="1">
    <citation type="submission" date="2016-11" db="EMBL/GenBank/DDBJ databases">
        <authorList>
            <person name="Jaros S."/>
            <person name="Januszkiewicz K."/>
            <person name="Wedrychowicz H."/>
        </authorList>
    </citation>
    <scope>NUCLEOTIDE SEQUENCE [LARGE SCALE GENOMIC DNA]</scope>
    <source>
        <strain evidence="14 15">DSM 19022</strain>
    </source>
</reference>
<dbReference type="InterPro" id="IPR015807">
    <property type="entry name" value="His-tRNA-ligase"/>
</dbReference>
<dbReference type="EMBL" id="FQZS01000022">
    <property type="protein sequence ID" value="SHJ23798.1"/>
    <property type="molecule type" value="Genomic_DNA"/>
</dbReference>
<dbReference type="NCBIfam" id="TIGR00442">
    <property type="entry name" value="hisS"/>
    <property type="match status" value="1"/>
</dbReference>
<feature type="binding site" evidence="12">
    <location>
        <position position="126"/>
    </location>
    <ligand>
        <name>L-histidine</name>
        <dbReference type="ChEBI" id="CHEBI:57595"/>
    </ligand>
</feature>
<evidence type="ECO:0000256" key="4">
    <source>
        <dbReference type="ARBA" id="ARBA00022490"/>
    </source>
</evidence>
<evidence type="ECO:0000256" key="8">
    <source>
        <dbReference type="ARBA" id="ARBA00022917"/>
    </source>
</evidence>
<evidence type="ECO:0000256" key="12">
    <source>
        <dbReference type="PIRSR" id="PIRSR001549-1"/>
    </source>
</evidence>
<dbReference type="HAMAP" id="MF_00127">
    <property type="entry name" value="His_tRNA_synth"/>
    <property type="match status" value="1"/>
</dbReference>
<dbReference type="GO" id="GO:0004821">
    <property type="term" value="F:histidine-tRNA ligase activity"/>
    <property type="evidence" value="ECO:0007669"/>
    <property type="project" value="UniProtKB-UniRule"/>
</dbReference>
<accession>A0A1M6HNR1</accession>
<evidence type="ECO:0000256" key="6">
    <source>
        <dbReference type="ARBA" id="ARBA00022741"/>
    </source>
</evidence>
<evidence type="ECO:0000313" key="14">
    <source>
        <dbReference type="EMBL" id="SHJ23798.1"/>
    </source>
</evidence>
<dbReference type="PANTHER" id="PTHR43707">
    <property type="entry name" value="HISTIDYL-TRNA SYNTHETASE"/>
    <property type="match status" value="1"/>
</dbReference>
<keyword evidence="9 11" id="KW-0030">Aminoacyl-tRNA synthetase</keyword>
<evidence type="ECO:0000259" key="13">
    <source>
        <dbReference type="PROSITE" id="PS50862"/>
    </source>
</evidence>
<evidence type="ECO:0000256" key="5">
    <source>
        <dbReference type="ARBA" id="ARBA00022598"/>
    </source>
</evidence>
<dbReference type="Pfam" id="PF03129">
    <property type="entry name" value="HGTP_anticodon"/>
    <property type="match status" value="1"/>
</dbReference>
<feature type="binding site" evidence="12">
    <location>
        <position position="112"/>
    </location>
    <ligand>
        <name>L-histidine</name>
        <dbReference type="ChEBI" id="CHEBI:57595"/>
    </ligand>
</feature>
<dbReference type="PANTHER" id="PTHR43707:SF1">
    <property type="entry name" value="HISTIDINE--TRNA LIGASE, MITOCHONDRIAL-RELATED"/>
    <property type="match status" value="1"/>
</dbReference>
<dbReference type="InterPro" id="IPR041715">
    <property type="entry name" value="HisRS-like_core"/>
</dbReference>
<dbReference type="Gene3D" id="3.30.930.10">
    <property type="entry name" value="Bira Bifunctional Protein, Domain 2"/>
    <property type="match status" value="1"/>
</dbReference>
<dbReference type="Pfam" id="PF13393">
    <property type="entry name" value="tRNA-synt_His"/>
    <property type="match status" value="1"/>
</dbReference>
<dbReference type="GO" id="GO:0005737">
    <property type="term" value="C:cytoplasm"/>
    <property type="evidence" value="ECO:0007669"/>
    <property type="project" value="UniProtKB-SubCell"/>
</dbReference>
<dbReference type="SUPFAM" id="SSF55681">
    <property type="entry name" value="Class II aaRS and biotin synthetases"/>
    <property type="match status" value="1"/>
</dbReference>
<dbReference type="GO" id="GO:0016740">
    <property type="term" value="F:transferase activity"/>
    <property type="evidence" value="ECO:0007669"/>
    <property type="project" value="UniProtKB-ARBA"/>
</dbReference>